<dbReference type="InterPro" id="IPR046349">
    <property type="entry name" value="C1-like_sf"/>
</dbReference>
<dbReference type="Proteomes" id="UP001231189">
    <property type="component" value="Unassembled WGS sequence"/>
</dbReference>
<evidence type="ECO:0000313" key="6">
    <source>
        <dbReference type="Proteomes" id="UP001231189"/>
    </source>
</evidence>
<keyword evidence="6" id="KW-1185">Reference proteome</keyword>
<dbReference type="SUPFAM" id="SSF57889">
    <property type="entry name" value="Cysteine-rich domain"/>
    <property type="match status" value="1"/>
</dbReference>
<evidence type="ECO:0000256" key="3">
    <source>
        <dbReference type="ARBA" id="ARBA00022833"/>
    </source>
</evidence>
<gene>
    <name evidence="5" type="ORF">QYE76_070018</name>
</gene>
<keyword evidence="2" id="KW-0677">Repeat</keyword>
<keyword evidence="1" id="KW-0479">Metal-binding</keyword>
<feature type="domain" description="Phorbol-ester/DAG-type" evidence="4">
    <location>
        <begin position="1"/>
        <end position="42"/>
    </location>
</feature>
<dbReference type="PROSITE" id="PS50081">
    <property type="entry name" value="ZF_DAG_PE_2"/>
    <property type="match status" value="1"/>
</dbReference>
<organism evidence="5 6">
    <name type="scientific">Lolium multiflorum</name>
    <name type="common">Italian ryegrass</name>
    <name type="synonym">Lolium perenne subsp. multiflorum</name>
    <dbReference type="NCBI Taxonomy" id="4521"/>
    <lineage>
        <taxon>Eukaryota</taxon>
        <taxon>Viridiplantae</taxon>
        <taxon>Streptophyta</taxon>
        <taxon>Embryophyta</taxon>
        <taxon>Tracheophyta</taxon>
        <taxon>Spermatophyta</taxon>
        <taxon>Magnoliopsida</taxon>
        <taxon>Liliopsida</taxon>
        <taxon>Poales</taxon>
        <taxon>Poaceae</taxon>
        <taxon>BOP clade</taxon>
        <taxon>Pooideae</taxon>
        <taxon>Poodae</taxon>
        <taxon>Poeae</taxon>
        <taxon>Poeae Chloroplast Group 2 (Poeae type)</taxon>
        <taxon>Loliodinae</taxon>
        <taxon>Loliinae</taxon>
        <taxon>Lolium</taxon>
    </lineage>
</organism>
<sequence>MFADDPRVCDLCGTSVRGMHYSCRLCGFDVHPVCSQRMPVTTVSPLRPAHLLVITVATPVKCTRCSTSCVWRYWCVSCKVNLHPRCLLGTDQTPLLIPKGM</sequence>
<evidence type="ECO:0000256" key="1">
    <source>
        <dbReference type="ARBA" id="ARBA00022723"/>
    </source>
</evidence>
<reference evidence="5" key="1">
    <citation type="submission" date="2023-07" db="EMBL/GenBank/DDBJ databases">
        <title>A chromosome-level genome assembly of Lolium multiflorum.</title>
        <authorList>
            <person name="Chen Y."/>
            <person name="Copetti D."/>
            <person name="Kolliker R."/>
            <person name="Studer B."/>
        </authorList>
    </citation>
    <scope>NUCLEOTIDE SEQUENCE</scope>
    <source>
        <strain evidence="5">02402/16</strain>
        <tissue evidence="5">Leaf</tissue>
    </source>
</reference>
<evidence type="ECO:0000313" key="5">
    <source>
        <dbReference type="EMBL" id="KAK1652213.1"/>
    </source>
</evidence>
<proteinExistence type="predicted"/>
<protein>
    <recommendedName>
        <fullName evidence="4">Phorbol-ester/DAG-type domain-containing protein</fullName>
    </recommendedName>
</protein>
<accession>A0AAD8SJ39</accession>
<evidence type="ECO:0000256" key="2">
    <source>
        <dbReference type="ARBA" id="ARBA00022737"/>
    </source>
</evidence>
<keyword evidence="3" id="KW-0862">Zinc</keyword>
<dbReference type="Gene3D" id="3.30.60.20">
    <property type="match status" value="1"/>
</dbReference>
<dbReference type="AlphaFoldDB" id="A0AAD8SJ39"/>
<dbReference type="InterPro" id="IPR004146">
    <property type="entry name" value="DC1"/>
</dbReference>
<dbReference type="PANTHER" id="PTHR47841:SF16">
    <property type="entry name" value="DC1 DOMAIN-CONTAINING PROTEIN"/>
    <property type="match status" value="1"/>
</dbReference>
<dbReference type="GO" id="GO:0046872">
    <property type="term" value="F:metal ion binding"/>
    <property type="evidence" value="ECO:0007669"/>
    <property type="project" value="UniProtKB-KW"/>
</dbReference>
<dbReference type="InterPro" id="IPR002219">
    <property type="entry name" value="PKC_DAG/PE"/>
</dbReference>
<comment type="caution">
    <text evidence="5">The sequence shown here is derived from an EMBL/GenBank/DDBJ whole genome shotgun (WGS) entry which is preliminary data.</text>
</comment>
<name>A0AAD8SJ39_LOLMU</name>
<dbReference type="PANTHER" id="PTHR47841">
    <property type="entry name" value="DIACYLGLYCEROL KINASE THETA-LIKE-RELATED"/>
    <property type="match status" value="1"/>
</dbReference>
<dbReference type="Pfam" id="PF03107">
    <property type="entry name" value="C1_2"/>
    <property type="match status" value="1"/>
</dbReference>
<dbReference type="EMBL" id="JAUUTY010000004">
    <property type="protein sequence ID" value="KAK1652213.1"/>
    <property type="molecule type" value="Genomic_DNA"/>
</dbReference>
<evidence type="ECO:0000259" key="4">
    <source>
        <dbReference type="PROSITE" id="PS50081"/>
    </source>
</evidence>